<organism evidence="3 4">
    <name type="scientific">Zopfia rhizophila CBS 207.26</name>
    <dbReference type="NCBI Taxonomy" id="1314779"/>
    <lineage>
        <taxon>Eukaryota</taxon>
        <taxon>Fungi</taxon>
        <taxon>Dikarya</taxon>
        <taxon>Ascomycota</taxon>
        <taxon>Pezizomycotina</taxon>
        <taxon>Dothideomycetes</taxon>
        <taxon>Dothideomycetes incertae sedis</taxon>
        <taxon>Zopfiaceae</taxon>
        <taxon>Zopfia</taxon>
    </lineage>
</organism>
<keyword evidence="4" id="KW-1185">Reference proteome</keyword>
<name>A0A6A6DXA9_9PEZI</name>
<evidence type="ECO:0000313" key="3">
    <source>
        <dbReference type="EMBL" id="KAF2183405.1"/>
    </source>
</evidence>
<reference evidence="3" key="1">
    <citation type="journal article" date="2020" name="Stud. Mycol.">
        <title>101 Dothideomycetes genomes: a test case for predicting lifestyles and emergence of pathogens.</title>
        <authorList>
            <person name="Haridas S."/>
            <person name="Albert R."/>
            <person name="Binder M."/>
            <person name="Bloem J."/>
            <person name="Labutti K."/>
            <person name="Salamov A."/>
            <person name="Andreopoulos B."/>
            <person name="Baker S."/>
            <person name="Barry K."/>
            <person name="Bills G."/>
            <person name="Bluhm B."/>
            <person name="Cannon C."/>
            <person name="Castanera R."/>
            <person name="Culley D."/>
            <person name="Daum C."/>
            <person name="Ezra D."/>
            <person name="Gonzalez J."/>
            <person name="Henrissat B."/>
            <person name="Kuo A."/>
            <person name="Liang C."/>
            <person name="Lipzen A."/>
            <person name="Lutzoni F."/>
            <person name="Magnuson J."/>
            <person name="Mondo S."/>
            <person name="Nolan M."/>
            <person name="Ohm R."/>
            <person name="Pangilinan J."/>
            <person name="Park H.-J."/>
            <person name="Ramirez L."/>
            <person name="Alfaro M."/>
            <person name="Sun H."/>
            <person name="Tritt A."/>
            <person name="Yoshinaga Y."/>
            <person name="Zwiers L.-H."/>
            <person name="Turgeon B."/>
            <person name="Goodwin S."/>
            <person name="Spatafora J."/>
            <person name="Crous P."/>
            <person name="Grigoriev I."/>
        </authorList>
    </citation>
    <scope>NUCLEOTIDE SEQUENCE</scope>
    <source>
        <strain evidence="3">CBS 207.26</strain>
    </source>
</reference>
<proteinExistence type="predicted"/>
<dbReference type="OrthoDB" id="3211582at2759"/>
<accession>A0A6A6DXA9</accession>
<sequence>MPLFGSRKVEEPAPTTTTTKTTSPPARNRSIFSRRRSSSPSLTSPSTTTSTSPKRHSGLLHRHAEDASIIAARERVIQAEAAEKEADRALVATKNAVKDAREHVRKLEREATEEARLAKIKQNHAKAIGKRGKALGRHEHIF</sequence>
<feature type="region of interest" description="Disordered" evidence="2">
    <location>
        <begin position="122"/>
        <end position="142"/>
    </location>
</feature>
<feature type="compositionally biased region" description="Low complexity" evidence="2">
    <location>
        <begin position="38"/>
        <end position="52"/>
    </location>
</feature>
<evidence type="ECO:0000313" key="4">
    <source>
        <dbReference type="Proteomes" id="UP000800200"/>
    </source>
</evidence>
<evidence type="ECO:0000256" key="2">
    <source>
        <dbReference type="SAM" id="MobiDB-lite"/>
    </source>
</evidence>
<protein>
    <submittedName>
        <fullName evidence="3">Uncharacterized protein</fullName>
    </submittedName>
</protein>
<gene>
    <name evidence="3" type="ORF">K469DRAFT_710919</name>
</gene>
<keyword evidence="1" id="KW-0175">Coiled coil</keyword>
<dbReference type="EMBL" id="ML994643">
    <property type="protein sequence ID" value="KAF2183405.1"/>
    <property type="molecule type" value="Genomic_DNA"/>
</dbReference>
<feature type="coiled-coil region" evidence="1">
    <location>
        <begin position="90"/>
        <end position="117"/>
    </location>
</feature>
<dbReference type="Proteomes" id="UP000800200">
    <property type="component" value="Unassembled WGS sequence"/>
</dbReference>
<feature type="region of interest" description="Disordered" evidence="2">
    <location>
        <begin position="1"/>
        <end position="61"/>
    </location>
</feature>
<dbReference type="AlphaFoldDB" id="A0A6A6DXA9"/>
<feature type="compositionally biased region" description="Basic residues" evidence="2">
    <location>
        <begin position="122"/>
        <end position="135"/>
    </location>
</feature>
<evidence type="ECO:0000256" key="1">
    <source>
        <dbReference type="SAM" id="Coils"/>
    </source>
</evidence>